<dbReference type="InterPro" id="IPR001633">
    <property type="entry name" value="EAL_dom"/>
</dbReference>
<dbReference type="SUPFAM" id="SSF55073">
    <property type="entry name" value="Nucleotide cyclase"/>
    <property type="match status" value="1"/>
</dbReference>
<dbReference type="SUPFAM" id="SSF55785">
    <property type="entry name" value="PYP-like sensor domain (PAS domain)"/>
    <property type="match status" value="1"/>
</dbReference>
<dbReference type="InterPro" id="IPR035919">
    <property type="entry name" value="EAL_sf"/>
</dbReference>
<reference evidence="3 4" key="1">
    <citation type="submission" date="2020-01" db="EMBL/GenBank/DDBJ databases">
        <authorList>
            <person name="Peng S.Y."/>
            <person name="Li J."/>
            <person name="Wang M."/>
            <person name="Wang L."/>
            <person name="Wang C.Q."/>
            <person name="Wang J.R."/>
        </authorList>
    </citation>
    <scope>NUCLEOTIDE SEQUENCE [LARGE SCALE GENOMIC DNA]</scope>
    <source>
        <strain evidence="3 4">XCT-34</strain>
    </source>
</reference>
<feature type="domain" description="EAL" evidence="1">
    <location>
        <begin position="438"/>
        <end position="682"/>
    </location>
</feature>
<evidence type="ECO:0000313" key="4">
    <source>
        <dbReference type="Proteomes" id="UP000541347"/>
    </source>
</evidence>
<evidence type="ECO:0000259" key="2">
    <source>
        <dbReference type="PROSITE" id="PS50887"/>
    </source>
</evidence>
<dbReference type="SMART" id="SM00267">
    <property type="entry name" value="GGDEF"/>
    <property type="match status" value="1"/>
</dbReference>
<dbReference type="InterPro" id="IPR013656">
    <property type="entry name" value="PAS_4"/>
</dbReference>
<dbReference type="PROSITE" id="PS50883">
    <property type="entry name" value="EAL"/>
    <property type="match status" value="1"/>
</dbReference>
<keyword evidence="4" id="KW-1185">Reference proteome</keyword>
<dbReference type="RefSeq" id="WP_161677701.1">
    <property type="nucleotide sequence ID" value="NZ_JAABLP010000005.1"/>
</dbReference>
<dbReference type="Pfam" id="PF00563">
    <property type="entry name" value="EAL"/>
    <property type="match status" value="1"/>
</dbReference>
<dbReference type="InterPro" id="IPR029787">
    <property type="entry name" value="Nucleotide_cyclase"/>
</dbReference>
<name>A0ABW9ZRY4_9HYPH</name>
<dbReference type="InterPro" id="IPR052155">
    <property type="entry name" value="Biofilm_reg_signaling"/>
</dbReference>
<feature type="domain" description="GGDEF" evidence="2">
    <location>
        <begin position="289"/>
        <end position="427"/>
    </location>
</feature>
<dbReference type="PANTHER" id="PTHR44757:SF2">
    <property type="entry name" value="BIOFILM ARCHITECTURE MAINTENANCE PROTEIN MBAA"/>
    <property type="match status" value="1"/>
</dbReference>
<dbReference type="InterPro" id="IPR043128">
    <property type="entry name" value="Rev_trsase/Diguanyl_cyclase"/>
</dbReference>
<dbReference type="Gene3D" id="3.30.70.270">
    <property type="match status" value="1"/>
</dbReference>
<dbReference type="PROSITE" id="PS50887">
    <property type="entry name" value="GGDEF"/>
    <property type="match status" value="1"/>
</dbReference>
<dbReference type="InterPro" id="IPR035965">
    <property type="entry name" value="PAS-like_dom_sf"/>
</dbReference>
<dbReference type="PANTHER" id="PTHR44757">
    <property type="entry name" value="DIGUANYLATE CYCLASE DGCP"/>
    <property type="match status" value="1"/>
</dbReference>
<dbReference type="Gene3D" id="3.20.20.450">
    <property type="entry name" value="EAL domain"/>
    <property type="match status" value="1"/>
</dbReference>
<dbReference type="InterPro" id="IPR000160">
    <property type="entry name" value="GGDEF_dom"/>
</dbReference>
<dbReference type="CDD" id="cd01948">
    <property type="entry name" value="EAL"/>
    <property type="match status" value="1"/>
</dbReference>
<dbReference type="NCBIfam" id="TIGR00254">
    <property type="entry name" value="GGDEF"/>
    <property type="match status" value="1"/>
</dbReference>
<dbReference type="Pfam" id="PF00990">
    <property type="entry name" value="GGDEF"/>
    <property type="match status" value="1"/>
</dbReference>
<dbReference type="Pfam" id="PF08448">
    <property type="entry name" value="PAS_4"/>
    <property type="match status" value="1"/>
</dbReference>
<dbReference type="SMART" id="SM00052">
    <property type="entry name" value="EAL"/>
    <property type="match status" value="1"/>
</dbReference>
<evidence type="ECO:0000259" key="1">
    <source>
        <dbReference type="PROSITE" id="PS50883"/>
    </source>
</evidence>
<organism evidence="3 4">
    <name type="scientific">Pannonibacter tanglangensis</name>
    <dbReference type="NCBI Taxonomy" id="2750084"/>
    <lineage>
        <taxon>Bacteria</taxon>
        <taxon>Pseudomonadati</taxon>
        <taxon>Pseudomonadota</taxon>
        <taxon>Alphaproteobacteria</taxon>
        <taxon>Hyphomicrobiales</taxon>
        <taxon>Stappiaceae</taxon>
        <taxon>Pannonibacter</taxon>
    </lineage>
</organism>
<evidence type="ECO:0000313" key="3">
    <source>
        <dbReference type="EMBL" id="NBN65714.1"/>
    </source>
</evidence>
<dbReference type="Gene3D" id="3.30.450.20">
    <property type="entry name" value="PAS domain"/>
    <property type="match status" value="1"/>
</dbReference>
<accession>A0ABW9ZRY4</accession>
<sequence>MRGLPFPYAVLSRAARVVAANAAFADLFDSPLDALAGRDLASLFSLRALRKLRPAMDAALAGTSATTEGMFTACSGRTLYAQVQCRSVPAADGQPAGLLLEIRDLAEDGPIRTRLRLAEQAVTTLADQVLLIGPDGRIRDGLPSETERFEARGILERMLGRHLSEVFGEMTYVCQLEQPLKRVLAGRSERVSLPQQALLRLLRDEPPEGPFVPAVPQQDLHGVMRPFRGEYGTIEGALLVLRQEDELPARARELERLAMEDPLTGLANRRAFQKVLEDELIKARAGISGGISLLALDLDDFKAVNDRAGHAAGDAMLCQISDQLRDLVADKGVVARLGGDEFAVVRFGADEDEAGRLAREIVGAVETLHFDWNGAHFRIGCSVGVAVLDRQFIRTMNATAADVLHWADEACLTGKATGGGQVRQFRMGEGLAAHRQEELGNVARVERALAEDELRLFALPVVDILTGKTVMTELLLRVQGDENRLMRPGAMIASAERHGLMSSVDRWVFDTALARLRDLGEPALISLNVSAQSLGDVEFLAHVDARLAETPALARCLCFEIAEVSVARNMPAASRMVSMLKRHGCKVALDDFGGGWPSTAHLRRLDLDWLKIDGAIIRAIVSDPVQHAVLRGILCVARELKIDVIAEYVEDLDTAKALTELGVRLAQGFHYAEPAPWEPVPA</sequence>
<comment type="caution">
    <text evidence="3">The sequence shown here is derived from an EMBL/GenBank/DDBJ whole genome shotgun (WGS) entry which is preliminary data.</text>
</comment>
<gene>
    <name evidence="3" type="ORF">GWI71_18620</name>
</gene>
<protein>
    <submittedName>
        <fullName evidence="3">EAL domain-containing protein</fullName>
    </submittedName>
</protein>
<proteinExistence type="predicted"/>
<dbReference type="CDD" id="cd01949">
    <property type="entry name" value="GGDEF"/>
    <property type="match status" value="1"/>
</dbReference>
<dbReference type="EMBL" id="JAABLP010000005">
    <property type="protein sequence ID" value="NBN65714.1"/>
    <property type="molecule type" value="Genomic_DNA"/>
</dbReference>
<dbReference type="Proteomes" id="UP000541347">
    <property type="component" value="Unassembled WGS sequence"/>
</dbReference>
<dbReference type="SUPFAM" id="SSF141868">
    <property type="entry name" value="EAL domain-like"/>
    <property type="match status" value="1"/>
</dbReference>